<comment type="caution">
    <text evidence="1">The sequence shown here is derived from an EMBL/GenBank/DDBJ whole genome shotgun (WGS) entry which is preliminary data.</text>
</comment>
<dbReference type="EMBL" id="SDMP01000012">
    <property type="protein sequence ID" value="RYR26115.1"/>
    <property type="molecule type" value="Genomic_DNA"/>
</dbReference>
<evidence type="ECO:0000313" key="1">
    <source>
        <dbReference type="EMBL" id="RYR26115.1"/>
    </source>
</evidence>
<protein>
    <recommendedName>
        <fullName evidence="3">Aminotransferase-like plant mobile domain-containing protein</fullName>
    </recommendedName>
</protein>
<dbReference type="PANTHER" id="PTHR46033">
    <property type="entry name" value="PROTEIN MAIN-LIKE 2"/>
    <property type="match status" value="1"/>
</dbReference>
<dbReference type="Proteomes" id="UP000289738">
    <property type="component" value="Chromosome B02"/>
</dbReference>
<organism evidence="1 2">
    <name type="scientific">Arachis hypogaea</name>
    <name type="common">Peanut</name>
    <dbReference type="NCBI Taxonomy" id="3818"/>
    <lineage>
        <taxon>Eukaryota</taxon>
        <taxon>Viridiplantae</taxon>
        <taxon>Streptophyta</taxon>
        <taxon>Embryophyta</taxon>
        <taxon>Tracheophyta</taxon>
        <taxon>Spermatophyta</taxon>
        <taxon>Magnoliopsida</taxon>
        <taxon>eudicotyledons</taxon>
        <taxon>Gunneridae</taxon>
        <taxon>Pentapetalae</taxon>
        <taxon>rosids</taxon>
        <taxon>fabids</taxon>
        <taxon>Fabales</taxon>
        <taxon>Fabaceae</taxon>
        <taxon>Papilionoideae</taxon>
        <taxon>50 kb inversion clade</taxon>
        <taxon>dalbergioids sensu lato</taxon>
        <taxon>Dalbergieae</taxon>
        <taxon>Pterocarpus clade</taxon>
        <taxon>Arachis</taxon>
    </lineage>
</organism>
<dbReference type="InterPro" id="IPR044824">
    <property type="entry name" value="MAIN-like"/>
</dbReference>
<sequence>MVNILIERWHPDTHTFYLPIGECDVTLEDMVIYPWSSDKRFSNDRIWVASRKANCRGNFIKLTWLRNLKDRLYLTDENGIQRYVKCHIMLLFGIILFGDKPSAAAVH</sequence>
<accession>A0A445AI80</accession>
<keyword evidence="2" id="KW-1185">Reference proteome</keyword>
<reference evidence="1 2" key="1">
    <citation type="submission" date="2019-01" db="EMBL/GenBank/DDBJ databases">
        <title>Sequencing of cultivated peanut Arachis hypogaea provides insights into genome evolution and oil improvement.</title>
        <authorList>
            <person name="Chen X."/>
        </authorList>
    </citation>
    <scope>NUCLEOTIDE SEQUENCE [LARGE SCALE GENOMIC DNA]</scope>
    <source>
        <strain evidence="2">cv. Fuhuasheng</strain>
        <tissue evidence="1">Leaves</tissue>
    </source>
</reference>
<name>A0A445AI80_ARAHY</name>
<proteinExistence type="predicted"/>
<dbReference type="GO" id="GO:0010073">
    <property type="term" value="P:meristem maintenance"/>
    <property type="evidence" value="ECO:0007669"/>
    <property type="project" value="InterPro"/>
</dbReference>
<dbReference type="AlphaFoldDB" id="A0A445AI80"/>
<evidence type="ECO:0008006" key="3">
    <source>
        <dbReference type="Google" id="ProtNLM"/>
    </source>
</evidence>
<gene>
    <name evidence="1" type="ORF">Ahy_B02g060273</name>
</gene>
<evidence type="ECO:0000313" key="2">
    <source>
        <dbReference type="Proteomes" id="UP000289738"/>
    </source>
</evidence>
<dbReference type="PANTHER" id="PTHR46033:SF1">
    <property type="entry name" value="PROTEIN MAIN-LIKE 2"/>
    <property type="match status" value="1"/>
</dbReference>